<dbReference type="AlphaFoldDB" id="A0AAW2U3F6"/>
<comment type="caution">
    <text evidence="3">The sequence shown here is derived from an EMBL/GenBank/DDBJ whole genome shotgun (WGS) entry which is preliminary data.</text>
</comment>
<dbReference type="GO" id="GO:0016020">
    <property type="term" value="C:membrane"/>
    <property type="evidence" value="ECO:0007669"/>
    <property type="project" value="TreeGrafter"/>
</dbReference>
<accession>A0AAW2U3F6</accession>
<dbReference type="EMBL" id="JACGWN010000013">
    <property type="protein sequence ID" value="KAL0411387.1"/>
    <property type="molecule type" value="Genomic_DNA"/>
</dbReference>
<keyword evidence="1" id="KW-0472">Membrane</keyword>
<protein>
    <recommendedName>
        <fullName evidence="2">PGG domain-containing protein</fullName>
    </recommendedName>
</protein>
<keyword evidence="1" id="KW-1133">Transmembrane helix</keyword>
<reference evidence="3" key="2">
    <citation type="journal article" date="2024" name="Plant">
        <title>Genomic evolution and insights into agronomic trait innovations of Sesamum species.</title>
        <authorList>
            <person name="Miao H."/>
            <person name="Wang L."/>
            <person name="Qu L."/>
            <person name="Liu H."/>
            <person name="Sun Y."/>
            <person name="Le M."/>
            <person name="Wang Q."/>
            <person name="Wei S."/>
            <person name="Zheng Y."/>
            <person name="Lin W."/>
            <person name="Duan Y."/>
            <person name="Cao H."/>
            <person name="Xiong S."/>
            <person name="Wang X."/>
            <person name="Wei L."/>
            <person name="Li C."/>
            <person name="Ma Q."/>
            <person name="Ju M."/>
            <person name="Zhao R."/>
            <person name="Li G."/>
            <person name="Mu C."/>
            <person name="Tian Q."/>
            <person name="Mei H."/>
            <person name="Zhang T."/>
            <person name="Gao T."/>
            <person name="Zhang H."/>
        </authorList>
    </citation>
    <scope>NUCLEOTIDE SEQUENCE</scope>
    <source>
        <strain evidence="3">KEN1</strain>
    </source>
</reference>
<organism evidence="3">
    <name type="scientific">Sesamum latifolium</name>
    <dbReference type="NCBI Taxonomy" id="2727402"/>
    <lineage>
        <taxon>Eukaryota</taxon>
        <taxon>Viridiplantae</taxon>
        <taxon>Streptophyta</taxon>
        <taxon>Embryophyta</taxon>
        <taxon>Tracheophyta</taxon>
        <taxon>Spermatophyta</taxon>
        <taxon>Magnoliopsida</taxon>
        <taxon>eudicotyledons</taxon>
        <taxon>Gunneridae</taxon>
        <taxon>Pentapetalae</taxon>
        <taxon>asterids</taxon>
        <taxon>lamiids</taxon>
        <taxon>Lamiales</taxon>
        <taxon>Pedaliaceae</taxon>
        <taxon>Sesamum</taxon>
    </lineage>
</organism>
<feature type="domain" description="PGG" evidence="2">
    <location>
        <begin position="7"/>
        <end position="83"/>
    </location>
</feature>
<reference evidence="3" key="1">
    <citation type="submission" date="2020-06" db="EMBL/GenBank/DDBJ databases">
        <authorList>
            <person name="Li T."/>
            <person name="Hu X."/>
            <person name="Zhang T."/>
            <person name="Song X."/>
            <person name="Zhang H."/>
            <person name="Dai N."/>
            <person name="Sheng W."/>
            <person name="Hou X."/>
            <person name="Wei L."/>
        </authorList>
    </citation>
    <scope>NUCLEOTIDE SEQUENCE</scope>
    <source>
        <strain evidence="3">KEN1</strain>
        <tissue evidence="3">Leaf</tissue>
    </source>
</reference>
<gene>
    <name evidence="3" type="ORF">Slati_3728400</name>
</gene>
<feature type="transmembrane region" description="Helical" evidence="1">
    <location>
        <begin position="90"/>
        <end position="109"/>
    </location>
</feature>
<evidence type="ECO:0000256" key="1">
    <source>
        <dbReference type="SAM" id="Phobius"/>
    </source>
</evidence>
<evidence type="ECO:0000313" key="3">
    <source>
        <dbReference type="EMBL" id="KAL0411387.1"/>
    </source>
</evidence>
<dbReference type="PANTHER" id="PTHR24177">
    <property type="entry name" value="CASKIN"/>
    <property type="match status" value="1"/>
</dbReference>
<dbReference type="InterPro" id="IPR026961">
    <property type="entry name" value="PGG_dom"/>
</dbReference>
<sequence length="136" mass="15118">MTAAMAIPFFSKNGAFIVFAISDAVSLFTSTTSLLMFLAILTSRYAEEDFLYALPKRLLMGLGTLFLSITFMMVAFSATLYLVFAREQAWVLIPVGMLACLPVTSFVLLQFPLFVDLVYSTYGPGIFGKQSDRPFY</sequence>
<feature type="transmembrane region" description="Helical" evidence="1">
    <location>
        <begin position="62"/>
        <end position="84"/>
    </location>
</feature>
<keyword evidence="1" id="KW-0812">Transmembrane</keyword>
<dbReference type="Pfam" id="PF13962">
    <property type="entry name" value="PGG"/>
    <property type="match status" value="1"/>
</dbReference>
<proteinExistence type="predicted"/>
<dbReference type="PANTHER" id="PTHR24177:SF435">
    <property type="entry name" value="ANKYRIN REPEAT-CONTAINING PROTEIN NPR4-LIKE"/>
    <property type="match status" value="1"/>
</dbReference>
<evidence type="ECO:0000259" key="2">
    <source>
        <dbReference type="Pfam" id="PF13962"/>
    </source>
</evidence>
<feature type="transmembrane region" description="Helical" evidence="1">
    <location>
        <begin position="15"/>
        <end position="41"/>
    </location>
</feature>
<name>A0AAW2U3F6_9LAMI</name>